<evidence type="ECO:0000256" key="4">
    <source>
        <dbReference type="ARBA" id="ARBA00047942"/>
    </source>
</evidence>
<dbReference type="InterPro" id="IPR029063">
    <property type="entry name" value="SAM-dependent_MTases_sf"/>
</dbReference>
<dbReference type="EMBL" id="CABR01000127">
    <property type="protein sequence ID" value="CBI11195.1"/>
    <property type="molecule type" value="Genomic_DNA"/>
</dbReference>
<evidence type="ECO:0000256" key="2">
    <source>
        <dbReference type="ARBA" id="ARBA00022603"/>
    </source>
</evidence>
<dbReference type="PANTHER" id="PTHR33841:SF1">
    <property type="entry name" value="DNA METHYLTRANSFERASE A"/>
    <property type="match status" value="1"/>
</dbReference>
<proteinExistence type="predicted"/>
<keyword evidence="5" id="KW-0560">Oxidoreductase</keyword>
<evidence type="ECO:0000256" key="1">
    <source>
        <dbReference type="ARBA" id="ARBA00011900"/>
    </source>
</evidence>
<dbReference type="InterPro" id="IPR050953">
    <property type="entry name" value="N4_N6_ade-DNA_methylase"/>
</dbReference>
<reference evidence="5" key="1">
    <citation type="submission" date="2009-10" db="EMBL/GenBank/DDBJ databases">
        <title>Diversity of trophic interactions inside an arsenic-rich microbial ecosystem.</title>
        <authorList>
            <person name="Bertin P.N."/>
            <person name="Heinrich-Salmeron A."/>
            <person name="Pelletier E."/>
            <person name="Goulhen-Chollet F."/>
            <person name="Arsene-Ploetze F."/>
            <person name="Gallien S."/>
            <person name="Calteau A."/>
            <person name="Vallenet D."/>
            <person name="Casiot C."/>
            <person name="Chane-Woon-Ming B."/>
            <person name="Giloteaux L."/>
            <person name="Barakat M."/>
            <person name="Bonnefoy V."/>
            <person name="Bruneel O."/>
            <person name="Chandler M."/>
            <person name="Cleiss J."/>
            <person name="Duran R."/>
            <person name="Elbaz-Poulichet F."/>
            <person name="Fonknechten N."/>
            <person name="Lauga B."/>
            <person name="Mornico D."/>
            <person name="Ortet P."/>
            <person name="Schaeffer C."/>
            <person name="Siguier P."/>
            <person name="Alexander Thil Smith A."/>
            <person name="Van Dorsselaer A."/>
            <person name="Weissenbach J."/>
            <person name="Medigue C."/>
            <person name="Le Paslier D."/>
        </authorList>
    </citation>
    <scope>NUCLEOTIDE SEQUENCE</scope>
</reference>
<organism evidence="5">
    <name type="scientific">mine drainage metagenome</name>
    <dbReference type="NCBI Taxonomy" id="410659"/>
    <lineage>
        <taxon>unclassified sequences</taxon>
        <taxon>metagenomes</taxon>
        <taxon>ecological metagenomes</taxon>
    </lineage>
</organism>
<dbReference type="GO" id="GO:0032259">
    <property type="term" value="P:methylation"/>
    <property type="evidence" value="ECO:0007669"/>
    <property type="project" value="UniProtKB-KW"/>
</dbReference>
<dbReference type="GO" id="GO:0016491">
    <property type="term" value="F:oxidoreductase activity"/>
    <property type="evidence" value="ECO:0007669"/>
    <property type="project" value="UniProtKB-KW"/>
</dbReference>
<accession>E6QVC2</accession>
<dbReference type="SUPFAM" id="SSF53335">
    <property type="entry name" value="S-adenosyl-L-methionine-dependent methyltransferases"/>
    <property type="match status" value="1"/>
</dbReference>
<protein>
    <recommendedName>
        <fullName evidence="1">site-specific DNA-methyltransferase (adenine-specific)</fullName>
        <ecNumber evidence="1">2.1.1.72</ecNumber>
    </recommendedName>
</protein>
<gene>
    <name evidence="5" type="ORF">CARN7_2008</name>
</gene>
<name>E6QVC2_9ZZZZ</name>
<dbReference type="AlphaFoldDB" id="E6QVC2"/>
<evidence type="ECO:0000313" key="5">
    <source>
        <dbReference type="EMBL" id="CBI11195.1"/>
    </source>
</evidence>
<dbReference type="EC" id="2.1.1.72" evidence="1"/>
<dbReference type="Gene3D" id="3.40.50.150">
    <property type="entry name" value="Vaccinia Virus protein VP39"/>
    <property type="match status" value="1"/>
</dbReference>
<dbReference type="PANTHER" id="PTHR33841">
    <property type="entry name" value="DNA METHYLTRANSFERASE YEEA-RELATED"/>
    <property type="match status" value="1"/>
</dbReference>
<keyword evidence="2" id="KW-0489">Methyltransferase</keyword>
<comment type="caution">
    <text evidence="5">The sequence shown here is derived from an EMBL/GenBank/DDBJ whole genome shotgun (WGS) entry which is preliminary data.</text>
</comment>
<comment type="catalytic activity">
    <reaction evidence="4">
        <text>a 2'-deoxyadenosine in DNA + S-adenosyl-L-methionine = an N(6)-methyl-2'-deoxyadenosine in DNA + S-adenosyl-L-homocysteine + H(+)</text>
        <dbReference type="Rhea" id="RHEA:15197"/>
        <dbReference type="Rhea" id="RHEA-COMP:12418"/>
        <dbReference type="Rhea" id="RHEA-COMP:12419"/>
        <dbReference type="ChEBI" id="CHEBI:15378"/>
        <dbReference type="ChEBI" id="CHEBI:57856"/>
        <dbReference type="ChEBI" id="CHEBI:59789"/>
        <dbReference type="ChEBI" id="CHEBI:90615"/>
        <dbReference type="ChEBI" id="CHEBI:90616"/>
        <dbReference type="EC" id="2.1.1.72"/>
    </reaction>
</comment>
<dbReference type="GO" id="GO:0009007">
    <property type="term" value="F:site-specific DNA-methyltransferase (adenine-specific) activity"/>
    <property type="evidence" value="ECO:0007669"/>
    <property type="project" value="UniProtKB-EC"/>
</dbReference>
<keyword evidence="3" id="KW-0808">Transferase</keyword>
<sequence>MDKASAQRIVRETFKASFDRKRYRDFINELCNGFDESKAQNMLVPNAFIPHIKSCQRLGTFESADGELADVLIVYLTESFKLDRTRTALRDFVAHKLKRDESYKEAGLVAFVAPDSKSWRFSYVRMEYETQRDPKTGKIKSEERLTPARRYSYLVGADEECHTAQSRFLALLQNTALKPSLAQIEDAFSVETVTKEFFGEYARLFVTTEAALADLVKQNKTLCADFETRHVNIADFTKKLLGQIVFLYFIQKKGWLGVARGGKWGDGPRNFLRQLFDGKFGAYKNFFNDILEPLFYNTLATDRGHEAWCEPFQCRIPFLNGGLFEPLAGYNWENTEITLPNSLLTNHETNKAGDIGTGILDVFDRYNFTVMEDEPLEKEVAIDPEMLGKVFENLIEENRRKGLGTFYTPREIVHYMCQESLISYLDTTLRAYPVETLLHL</sequence>
<evidence type="ECO:0000256" key="3">
    <source>
        <dbReference type="ARBA" id="ARBA00022679"/>
    </source>
</evidence>